<evidence type="ECO:0000259" key="3">
    <source>
        <dbReference type="Pfam" id="PF14690"/>
    </source>
</evidence>
<evidence type="ECO:0000313" key="6">
    <source>
        <dbReference type="Proteomes" id="UP000198635"/>
    </source>
</evidence>
<dbReference type="PANTHER" id="PTHR33498:SF1">
    <property type="entry name" value="TRANSPOSASE FOR INSERTION SEQUENCE ELEMENT IS1557"/>
    <property type="match status" value="1"/>
</dbReference>
<feature type="domain" description="Transposase IS204/IS1001/IS1096/IS1165 DDE" evidence="1">
    <location>
        <begin position="158"/>
        <end position="392"/>
    </location>
</feature>
<protein>
    <submittedName>
        <fullName evidence="5">Transposase</fullName>
    </submittedName>
</protein>
<feature type="domain" description="Transposase IS204/IS1001/IS1096/IS1165 zinc-finger" evidence="3">
    <location>
        <begin position="44"/>
        <end position="87"/>
    </location>
</feature>
<dbReference type="InterPro" id="IPR032877">
    <property type="entry name" value="Transposase_HTH"/>
</dbReference>
<evidence type="ECO:0000313" key="5">
    <source>
        <dbReference type="EMBL" id="SFJ81402.1"/>
    </source>
</evidence>
<gene>
    <name evidence="4" type="ORF">SAMN04488082_105207</name>
    <name evidence="5" type="ORF">SAMN04488082_107139</name>
</gene>
<dbReference type="EMBL" id="FORX01000007">
    <property type="protein sequence ID" value="SFJ81402.1"/>
    <property type="molecule type" value="Genomic_DNA"/>
</dbReference>
<name>A0A1I3UEP8_9BACT</name>
<dbReference type="OrthoDB" id="46712at2"/>
<accession>A0A1I3UEP8</accession>
<dbReference type="PANTHER" id="PTHR33498">
    <property type="entry name" value="TRANSPOSASE FOR INSERTION SEQUENCE ELEMENT IS1557"/>
    <property type="match status" value="1"/>
</dbReference>
<evidence type="ECO:0000259" key="1">
    <source>
        <dbReference type="Pfam" id="PF01610"/>
    </source>
</evidence>
<dbReference type="Pfam" id="PF13542">
    <property type="entry name" value="HTH_Tnp_ISL3"/>
    <property type="match status" value="1"/>
</dbReference>
<dbReference type="EMBL" id="FORX01000005">
    <property type="protein sequence ID" value="SFJ69487.1"/>
    <property type="molecule type" value="Genomic_DNA"/>
</dbReference>
<keyword evidence="6" id="KW-1185">Reference proteome</keyword>
<dbReference type="Proteomes" id="UP000198635">
    <property type="component" value="Unassembled WGS sequence"/>
</dbReference>
<reference evidence="5" key="2">
    <citation type="submission" date="2016-10" db="EMBL/GenBank/DDBJ databases">
        <authorList>
            <person name="de Groot N.N."/>
        </authorList>
    </citation>
    <scope>NUCLEOTIDE SEQUENCE [LARGE SCALE GENOMIC DNA]</scope>
    <source>
        <strain evidence="5">DSM 5918</strain>
    </source>
</reference>
<sequence length="405" mass="46378">MKDTDLFQLALGLTPPWEVVSCEFDPQQKRLDIRLGFPRGSMFACPECGQMGLKAHDTVEKTWRHLNFFQHEAYLSAKVPRVGCGKCGAKLLPVPWARPGSGFTLLFEAMIMTLVKAMPVKTVAAYVGEHDTRLWRIVHHYVDQARERADFSEITRFGVDETACKRGHNYVSLFVDLEDRKVIFATEGKDSSTVECFKQDFSAHGGCPERVEEACCDMSQAFIGGIREHFPKAQITFDKFHIMKIINEAVDEVRRVEQRDRPELSKSRHVWLKNPVNLKASQAERLKELSLPKLNLKTTRAYHLKLNFQELFTQPVEQSEAFLKKWYFWATHSRLEPMKKAAATIKRHWNGILRWFTSGISNGILEGLNSLVQSAKSRARGYRSTRNLIAMIYLIGGRLKFALPT</sequence>
<dbReference type="NCBIfam" id="NF033550">
    <property type="entry name" value="transpos_ISL3"/>
    <property type="match status" value="1"/>
</dbReference>
<dbReference type="InterPro" id="IPR002560">
    <property type="entry name" value="Transposase_DDE"/>
</dbReference>
<proteinExistence type="predicted"/>
<evidence type="ECO:0000259" key="2">
    <source>
        <dbReference type="Pfam" id="PF13542"/>
    </source>
</evidence>
<dbReference type="InterPro" id="IPR029261">
    <property type="entry name" value="Transposase_Znf"/>
</dbReference>
<dbReference type="RefSeq" id="WP_092373734.1">
    <property type="nucleotide sequence ID" value="NZ_FORX01000005.1"/>
</dbReference>
<organism evidence="5 6">
    <name type="scientific">Desulfomicrobium apsheronum</name>
    <dbReference type="NCBI Taxonomy" id="52560"/>
    <lineage>
        <taxon>Bacteria</taxon>
        <taxon>Pseudomonadati</taxon>
        <taxon>Thermodesulfobacteriota</taxon>
        <taxon>Desulfovibrionia</taxon>
        <taxon>Desulfovibrionales</taxon>
        <taxon>Desulfomicrobiaceae</taxon>
        <taxon>Desulfomicrobium</taxon>
    </lineage>
</organism>
<evidence type="ECO:0000313" key="4">
    <source>
        <dbReference type="EMBL" id="SFJ69487.1"/>
    </source>
</evidence>
<dbReference type="AlphaFoldDB" id="A0A1I3UEP8"/>
<reference evidence="6" key="1">
    <citation type="submission" date="2016-10" db="EMBL/GenBank/DDBJ databases">
        <authorList>
            <person name="Varghese N."/>
            <person name="Submissions S."/>
        </authorList>
    </citation>
    <scope>NUCLEOTIDE SEQUENCE [LARGE SCALE GENOMIC DNA]</scope>
    <source>
        <strain evidence="6">DSM 5918</strain>
    </source>
</reference>
<dbReference type="Pfam" id="PF01610">
    <property type="entry name" value="DDE_Tnp_ISL3"/>
    <property type="match status" value="1"/>
</dbReference>
<feature type="domain" description="Transposase IS204/IS1001/IS1096/IS1165 helix-turn-helix" evidence="2">
    <location>
        <begin position="93"/>
        <end position="142"/>
    </location>
</feature>
<dbReference type="Pfam" id="PF14690">
    <property type="entry name" value="Zn_ribbon_ISL3"/>
    <property type="match status" value="1"/>
</dbReference>
<dbReference type="InterPro" id="IPR047951">
    <property type="entry name" value="Transpos_ISL3"/>
</dbReference>